<evidence type="ECO:0000313" key="2">
    <source>
        <dbReference type="Proteomes" id="UP000278081"/>
    </source>
</evidence>
<accession>A0A3S0T4J0</accession>
<protein>
    <recommendedName>
        <fullName evidence="3">SAM-dependent methyltransferase</fullName>
    </recommendedName>
</protein>
<dbReference type="RefSeq" id="WP_126908966.1">
    <property type="nucleotide sequence ID" value="NZ_ML133755.1"/>
</dbReference>
<gene>
    <name evidence="1" type="ORF">EFR84_11370</name>
</gene>
<dbReference type="OrthoDB" id="1079385at2"/>
<evidence type="ECO:0000313" key="1">
    <source>
        <dbReference type="EMBL" id="RUM06790.1"/>
    </source>
</evidence>
<sequence length="517" mass="56353">MSDDTPITISGPGDLSVETTLGAIKAAGDAAAKGIIPSRTDASDLAATIERARALLDDGDYQAALLLSTGAYEQAKAAAGYAEKVKASRQLIDKARRMQADALKIESVCYVAMANAVDEAQAKGQVAKPGQKANVPGSDIFTLDDVGVDRRRLLEARKLRDAEVKDPGIVERAIEARLSQGLEPSRANLRAAVGTASASKEDRGDNFYQTPACATRTLLAFESFSPTIWESSCGLGAISRVLEEAGYEVVLTDLVDRQTVTQHGELQGVGDFLASQPEAPGEGHDICTNPPYGEVLNDYVAHALRVHRPRKMALLLNLNFLCGFDDDARNFVMDENPPARVYVFKRRLPMMHREGYEGPKASSRMNTAWFVWERQDDGSYGDTTIVKRVDWKDYEDADALEPGEGGNASGVRFEEFKRETPRKTLDERVEEVSSRALLWCAGKDDFDAVELRRAIGVRPTTAEGAIHWMLEKRLIDPAGEGRFKVASDGWTALRATAAVINDPKLISLIEQIQAVPA</sequence>
<reference evidence="1 2" key="1">
    <citation type="submission" date="2018-11" db="EMBL/GenBank/DDBJ databases">
        <title>Rhizobium chutanense sp. nov., isolated from root nodules of Phaseolus vulgaris in China.</title>
        <authorList>
            <person name="Huo Y."/>
        </authorList>
    </citation>
    <scope>NUCLEOTIDE SEQUENCE [LARGE SCALE GENOMIC DNA]</scope>
    <source>
        <strain evidence="1 2">C16</strain>
    </source>
</reference>
<organism evidence="1 2">
    <name type="scientific">Rhizobium chutanense</name>
    <dbReference type="NCBI Taxonomy" id="2035448"/>
    <lineage>
        <taxon>Bacteria</taxon>
        <taxon>Pseudomonadati</taxon>
        <taxon>Pseudomonadota</taxon>
        <taxon>Alphaproteobacteria</taxon>
        <taxon>Hyphomicrobiales</taxon>
        <taxon>Rhizobiaceae</taxon>
        <taxon>Rhizobium/Agrobacterium group</taxon>
        <taxon>Rhizobium</taxon>
    </lineage>
</organism>
<dbReference type="Proteomes" id="UP000278081">
    <property type="component" value="Unassembled WGS sequence"/>
</dbReference>
<dbReference type="AlphaFoldDB" id="A0A3S0T4J0"/>
<comment type="caution">
    <text evidence="1">The sequence shown here is derived from an EMBL/GenBank/DDBJ whole genome shotgun (WGS) entry which is preliminary data.</text>
</comment>
<dbReference type="EMBL" id="RJTJ01000008">
    <property type="protein sequence ID" value="RUM06790.1"/>
    <property type="molecule type" value="Genomic_DNA"/>
</dbReference>
<name>A0A3S0T4J0_9HYPH</name>
<proteinExistence type="predicted"/>
<evidence type="ECO:0008006" key="3">
    <source>
        <dbReference type="Google" id="ProtNLM"/>
    </source>
</evidence>